<proteinExistence type="predicted"/>
<organism evidence="3 4">
    <name type="scientific">Patellaria atrata CBS 101060</name>
    <dbReference type="NCBI Taxonomy" id="1346257"/>
    <lineage>
        <taxon>Eukaryota</taxon>
        <taxon>Fungi</taxon>
        <taxon>Dikarya</taxon>
        <taxon>Ascomycota</taxon>
        <taxon>Pezizomycotina</taxon>
        <taxon>Dothideomycetes</taxon>
        <taxon>Dothideomycetes incertae sedis</taxon>
        <taxon>Patellariales</taxon>
        <taxon>Patellariaceae</taxon>
        <taxon>Patellaria</taxon>
    </lineage>
</organism>
<feature type="compositionally biased region" description="Basic and acidic residues" evidence="1">
    <location>
        <begin position="361"/>
        <end position="385"/>
    </location>
</feature>
<comment type="caution">
    <text evidence="3">The sequence shown here is derived from an EMBL/GenBank/DDBJ whole genome shotgun (WGS) entry which is preliminary data.</text>
</comment>
<dbReference type="Proteomes" id="UP000799429">
    <property type="component" value="Unassembled WGS sequence"/>
</dbReference>
<accession>A0A9P4S4T9</accession>
<protein>
    <recommendedName>
        <fullName evidence="2">Prion-inhibition and propagation HeLo domain-containing protein</fullName>
    </recommendedName>
</protein>
<name>A0A9P4S4T9_9PEZI</name>
<evidence type="ECO:0000256" key="1">
    <source>
        <dbReference type="SAM" id="MobiDB-lite"/>
    </source>
</evidence>
<gene>
    <name evidence="3" type="ORF">M501DRAFT_997286</name>
</gene>
<feature type="domain" description="Prion-inhibition and propagation HeLo" evidence="2">
    <location>
        <begin position="27"/>
        <end position="260"/>
    </location>
</feature>
<dbReference type="EMBL" id="MU006105">
    <property type="protein sequence ID" value="KAF2836059.1"/>
    <property type="molecule type" value="Genomic_DNA"/>
</dbReference>
<keyword evidence="4" id="KW-1185">Reference proteome</keyword>
<evidence type="ECO:0000313" key="3">
    <source>
        <dbReference type="EMBL" id="KAF2836059.1"/>
    </source>
</evidence>
<evidence type="ECO:0000313" key="4">
    <source>
        <dbReference type="Proteomes" id="UP000799429"/>
    </source>
</evidence>
<dbReference type="Pfam" id="PF14479">
    <property type="entry name" value="HeLo"/>
    <property type="match status" value="1"/>
</dbReference>
<dbReference type="InterPro" id="IPR029498">
    <property type="entry name" value="HeLo_dom"/>
</dbReference>
<dbReference type="OrthoDB" id="20872at2759"/>
<sequence>MADIEVVRPTEPPAEAADDPATVLTNVLVIAHLFSQCVEVFNMIDPAPYWDKKEQLLLIRLGLQQARLLIWGDIVGISSPPPTIATFMIPSHAGAMNPEPTDPIYFLERDPRLDEEETGKRVKELLNEILDRADHLSREEMMELYGLKGSKKSTYKQLTVDPNRLEGFREKFGLLQDVAHVQGVRIPWGNSITMQRWTINDQAKFAGYIKKIEENVTQLVELMGVGEKVERAMKLDIKAIGWHPSIQRIHAAKEISKLKLLHEVTVTEFPAYEPAVQEALDNLNDKWKGSGAYEMTPPASPGLPQGMKLSTDPKPKLTSRPSSPPDADKEKRPSIFSFFKSKSSDRTSPKKSIVAALAEVDTPRSKSESHHPRSSKSKLEVEPQRSKSLSGLLE</sequence>
<reference evidence="3" key="1">
    <citation type="journal article" date="2020" name="Stud. Mycol.">
        <title>101 Dothideomycetes genomes: a test case for predicting lifestyles and emergence of pathogens.</title>
        <authorList>
            <person name="Haridas S."/>
            <person name="Albert R."/>
            <person name="Binder M."/>
            <person name="Bloem J."/>
            <person name="Labutti K."/>
            <person name="Salamov A."/>
            <person name="Andreopoulos B."/>
            <person name="Baker S."/>
            <person name="Barry K."/>
            <person name="Bills G."/>
            <person name="Bluhm B."/>
            <person name="Cannon C."/>
            <person name="Castanera R."/>
            <person name="Culley D."/>
            <person name="Daum C."/>
            <person name="Ezra D."/>
            <person name="Gonzalez J."/>
            <person name="Henrissat B."/>
            <person name="Kuo A."/>
            <person name="Liang C."/>
            <person name="Lipzen A."/>
            <person name="Lutzoni F."/>
            <person name="Magnuson J."/>
            <person name="Mondo S."/>
            <person name="Nolan M."/>
            <person name="Ohm R."/>
            <person name="Pangilinan J."/>
            <person name="Park H.-J."/>
            <person name="Ramirez L."/>
            <person name="Alfaro M."/>
            <person name="Sun H."/>
            <person name="Tritt A."/>
            <person name="Yoshinaga Y."/>
            <person name="Zwiers L.-H."/>
            <person name="Turgeon B."/>
            <person name="Goodwin S."/>
            <person name="Spatafora J."/>
            <person name="Crous P."/>
            <person name="Grigoriev I."/>
        </authorList>
    </citation>
    <scope>NUCLEOTIDE SEQUENCE</scope>
    <source>
        <strain evidence="3">CBS 101060</strain>
    </source>
</reference>
<dbReference type="AlphaFoldDB" id="A0A9P4S4T9"/>
<dbReference type="InterPro" id="IPR038305">
    <property type="entry name" value="HeLo_sf"/>
</dbReference>
<evidence type="ECO:0000259" key="2">
    <source>
        <dbReference type="Pfam" id="PF14479"/>
    </source>
</evidence>
<feature type="region of interest" description="Disordered" evidence="1">
    <location>
        <begin position="291"/>
        <end position="394"/>
    </location>
</feature>
<dbReference type="Gene3D" id="1.20.120.1020">
    <property type="entry name" value="Prion-inhibition and propagation, HeLo domain"/>
    <property type="match status" value="1"/>
</dbReference>